<keyword evidence="7" id="KW-0175">Coiled coil</keyword>
<keyword evidence="3 6" id="KW-0863">Zinc-finger</keyword>
<evidence type="ECO:0000259" key="10">
    <source>
        <dbReference type="PROSITE" id="PS50827"/>
    </source>
</evidence>
<reference evidence="11 12" key="1">
    <citation type="journal article" date="2020" name="G3 (Bethesda)">
        <title>Improved Reference Genome for Cyclotella cryptica CCMP332, a Model for Cell Wall Morphogenesis, Salinity Adaptation, and Lipid Production in Diatoms (Bacillariophyta).</title>
        <authorList>
            <person name="Roberts W.R."/>
            <person name="Downey K.M."/>
            <person name="Ruck E.C."/>
            <person name="Traller J.C."/>
            <person name="Alverson A.J."/>
        </authorList>
    </citation>
    <scope>NUCLEOTIDE SEQUENCE [LARGE SCALE GENOMIC DNA]</scope>
    <source>
        <strain evidence="11 12">CCMP332</strain>
    </source>
</reference>
<name>A0ABD3PT22_9STRA</name>
<dbReference type="Pfam" id="PF02791">
    <property type="entry name" value="DDT"/>
    <property type="match status" value="1"/>
</dbReference>
<feature type="compositionally biased region" description="Polar residues" evidence="8">
    <location>
        <begin position="972"/>
        <end position="984"/>
    </location>
</feature>
<sequence>MDGSGSYSNGYNDFRHIQTMSSDGAAGNTSHGHAGGTVEHPQPHQQLLYTNSRPYSNNYHSDLHQQSASTHPSYGYIQIDAGQYALSHQPPSSSAGLMEDNVNQRQQSASSGGNFDYVFPHSHRLSGSNAFNSGQRTQSVSNNSNYGYDLPQSMVAGSHARSHGQCSQIPTMNSSQYTPQGLDQFGYAKHGDYSQVVNYSSASTRGYSMNNDSNIALSSTHPASYRSHSVLNNASHRHDVPQSILTGSHVSSQGQFSQMRSSTMNRFQYAPQGPDQFGGEHSHSMNYSSAPITRHPNNNNSNPALSSTSPAMISSHVTARSLTPSHMHMSNSFGVNQMLRQKIAVQALHDLSNASTACAQSNLSQSNFSKNGPYHLSTLGQATSSFQTSSNAAMNDSKRVNHSIGRKSIESCHSSAPSAADSEGVITPGFAYVSSSIVPSATDRGKEEYYTVGNSDSLLAENNRCIVPVSAATSHCGYPRKNISPTPKTPANVKPAASKNSAIMRKLETPNSHAHTSGKSLIKQTQSAPARPKISKNKSNGRQTNTHAKASNTIPISNSTHAECPKSTTAVAGAVASRKRGVLPKSIAIPIDFSHRHSFRAAAAYSLLRTLSKELRLSPFTLQSFLSALMLPIPSRLLGEIHVRVLRVLFADIGMGCYSKHGRGDVPTFLRTKRSNASENGLAIEGESKQLIGDFVTERGCRNLFYLDNTTWPLFYEDYALATEEKFMDDATDDDAFIDIRSPVMVPSGASETQFKSRQNMYGTIIDKTSHSDRVPYPGDGWIDRCPLGPFGHRNDEGRFTCCPFHIHVALNIARQGRPVPSKTAAGSVPVSSAAKKRKRPTSTTKHRMKKDSVDVSLSESDYSESSPEFDEFKSRKKPTGTGRRGRPRKFPKPEPRSTTSSIKGTRVIDVQIAPSYVTKPDHINTSTKSTVVRPQKASTSDLVSLSASVPKLVLSQAKGNHKIVPNQKMSALTSKSPLATSPRSCEGALAPRPTDSHGSSFPPVFVAPIPPQPVDVNSLVVPVSVKNTLARFFSEGDIFLNDSDENGNGISSRQNSSHHEIDQLNNGGIVDEPQESNIDADNVEIWDLVNQLSQSPPNSKEELSHMIPIRLLRKGIPYHHLSLESKLTIIEFLVDELLTVDEISKELTLRHQLTGPYDFLFGPVPQQCEFEDINNQDECSICGLEGDLLCCDGCPGSFHRQCLGMAPSGKLPQGKWLCTECRVPDASKMGPLGSENRPLIGWFTLDELEARPQPIRPLDGTGCILAPSPPGISHSVASSQQNEINRNCSSNSQPQDMCTLFSVTPQTAVADNTNSDLSMKIPLDVEFLVSSGKVFARYRSSRRKFNPLGPCAIESSALSLTQVSSHETSFRSQDEDSPQRRNPVQLLFSQNPPEPLSNVEVIELIRLLGPEMCLKLPWRGLVFDPHKMFATGDYNRTPTSSPSISNCLDSLISYQNEKRELLANHPDTANPLDYDNKYRRAPPIPKLKHQLGQFIFPTVVPEMVTFPTKIGAQLLLSLSNATSLGICPKVSMPFPDVIQSIRDTLVKTGRLLYDGCLLDYRWGTLDQWRARVQNANSFSQLSVLLVKLADACCPRAFHRQWYEVKESGNVDETTRLASNGHGIVFSSIIEGWSPEREKRRRRWERCTTATVFHLLNDERISIDTDIFKKREATTKRGKKNKLSCTVVHCANNSNSESGAQVGENRQLESDQQSRIEVMGAARVCFTSTPVSSNPKNEIGPYKNYNVSRARSSRAGDLAASVPNPHPRYEPIPSEGVEKISEYLPTSVPAVNIEREPSSSPTTQACEKSKPIVDVSLERPISEGSDPNSPLRVNSGFSESGNMSGQLKLKVAKKRRKTRESSIPPSAKKRRSDCHSVIRLQMRSLLGLDTADSSHKIDREIAEIKLDMLEKLLAETDDSFFFSIAGRKLFEPDGCIPSPTVKRLARNAGSVRAPFIAYETLFEVGECTTCHQWRKSTLNGKTFEDFVLSLRFFEGHIDRTVALSCGGLANQASKSNPTATTSAIRCEQIDQITGIKEYFVVDTEKNQGRWCSELSLDLATLITHRFEKISLARANFEKLQKSQEDENKRNQIESERIEVERKKLQIEKRQKDLLQRMAENKKGKATSSKDKSIKSPANLTTKECEATNITSGSTLLSVDAALNMHRDLTLNLLASSATRGEASVPVAAIVATRKKTMMNMKAAHALRRSAAEELTDDQIKSKIALAESAAVQKYTEEMNAVKNQSIAQQKTM</sequence>
<dbReference type="GO" id="GO:0005634">
    <property type="term" value="C:nucleus"/>
    <property type="evidence" value="ECO:0007669"/>
    <property type="project" value="UniProtKB-SubCell"/>
</dbReference>
<comment type="caution">
    <text evidence="11">The sequence shown here is derived from an EMBL/GenBank/DDBJ whole genome shotgun (WGS) entry which is preliminary data.</text>
</comment>
<feature type="compositionally biased region" description="Polar residues" evidence="8">
    <location>
        <begin position="537"/>
        <end position="563"/>
    </location>
</feature>
<comment type="subcellular location">
    <subcellularLocation>
        <location evidence="1">Nucleus</location>
    </subcellularLocation>
</comment>
<keyword evidence="5" id="KW-0539">Nucleus</keyword>
<dbReference type="SUPFAM" id="SSF57903">
    <property type="entry name" value="FYVE/PHD zinc finger"/>
    <property type="match status" value="1"/>
</dbReference>
<dbReference type="PANTHER" id="PTHR46508:SF1">
    <property type="entry name" value="PHD FINGER FAMILY PROTEIN"/>
    <property type="match status" value="1"/>
</dbReference>
<feature type="compositionally biased region" description="Polar residues" evidence="8">
    <location>
        <begin position="43"/>
        <end position="70"/>
    </location>
</feature>
<feature type="domain" description="DDT" evidence="10">
    <location>
        <begin position="595"/>
        <end position="655"/>
    </location>
</feature>
<dbReference type="InterPro" id="IPR018501">
    <property type="entry name" value="DDT_dom"/>
</dbReference>
<dbReference type="InterPro" id="IPR019787">
    <property type="entry name" value="Znf_PHD-finger"/>
</dbReference>
<dbReference type="Pfam" id="PF00628">
    <property type="entry name" value="PHD"/>
    <property type="match status" value="1"/>
</dbReference>
<dbReference type="PROSITE" id="PS50827">
    <property type="entry name" value="DDT"/>
    <property type="match status" value="1"/>
</dbReference>
<proteinExistence type="predicted"/>
<evidence type="ECO:0000256" key="7">
    <source>
        <dbReference type="SAM" id="Coils"/>
    </source>
</evidence>
<feature type="region of interest" description="Disordered" evidence="8">
    <location>
        <begin position="972"/>
        <end position="998"/>
    </location>
</feature>
<evidence type="ECO:0008006" key="13">
    <source>
        <dbReference type="Google" id="ProtNLM"/>
    </source>
</evidence>
<evidence type="ECO:0000256" key="6">
    <source>
        <dbReference type="PROSITE-ProRule" id="PRU00146"/>
    </source>
</evidence>
<feature type="region of interest" description="Disordered" evidence="8">
    <location>
        <begin position="20"/>
        <end position="70"/>
    </location>
</feature>
<dbReference type="EMBL" id="JABMIG020000121">
    <property type="protein sequence ID" value="KAL3790864.1"/>
    <property type="molecule type" value="Genomic_DNA"/>
</dbReference>
<feature type="region of interest" description="Disordered" evidence="8">
    <location>
        <begin position="1044"/>
        <end position="1075"/>
    </location>
</feature>
<protein>
    <recommendedName>
        <fullName evidence="13">PHD-type domain-containing protein</fullName>
    </recommendedName>
</protein>
<feature type="compositionally biased region" description="Basic and acidic residues" evidence="8">
    <location>
        <begin position="1369"/>
        <end position="1380"/>
    </location>
</feature>
<feature type="region of interest" description="Disordered" evidence="8">
    <location>
        <begin position="509"/>
        <end position="563"/>
    </location>
</feature>
<dbReference type="InterPro" id="IPR019786">
    <property type="entry name" value="Zinc_finger_PHD-type_CS"/>
</dbReference>
<dbReference type="Proteomes" id="UP001516023">
    <property type="component" value="Unassembled WGS sequence"/>
</dbReference>
<feature type="compositionally biased region" description="Polar residues" evidence="8">
    <location>
        <begin position="20"/>
        <end position="31"/>
    </location>
</feature>
<evidence type="ECO:0000313" key="12">
    <source>
        <dbReference type="Proteomes" id="UP001516023"/>
    </source>
</evidence>
<feature type="compositionally biased region" description="Basic residues" evidence="8">
    <location>
        <begin position="835"/>
        <end position="850"/>
    </location>
</feature>
<dbReference type="InterPro" id="IPR001965">
    <property type="entry name" value="Znf_PHD"/>
</dbReference>
<feature type="region of interest" description="Disordered" evidence="8">
    <location>
        <begin position="87"/>
        <end position="111"/>
    </location>
</feature>
<dbReference type="InterPro" id="IPR011011">
    <property type="entry name" value="Znf_FYVE_PHD"/>
</dbReference>
<feature type="coiled-coil region" evidence="7">
    <location>
        <begin position="2082"/>
        <end position="2117"/>
    </location>
</feature>
<dbReference type="PROSITE" id="PS50016">
    <property type="entry name" value="ZF_PHD_2"/>
    <property type="match status" value="1"/>
</dbReference>
<dbReference type="PROSITE" id="PS01359">
    <property type="entry name" value="ZF_PHD_1"/>
    <property type="match status" value="1"/>
</dbReference>
<accession>A0ABD3PT22</accession>
<organism evidence="11 12">
    <name type="scientific">Cyclotella cryptica</name>
    <dbReference type="NCBI Taxonomy" id="29204"/>
    <lineage>
        <taxon>Eukaryota</taxon>
        <taxon>Sar</taxon>
        <taxon>Stramenopiles</taxon>
        <taxon>Ochrophyta</taxon>
        <taxon>Bacillariophyta</taxon>
        <taxon>Coscinodiscophyceae</taxon>
        <taxon>Thalassiosirophycidae</taxon>
        <taxon>Stephanodiscales</taxon>
        <taxon>Stephanodiscaceae</taxon>
        <taxon>Cyclotella</taxon>
    </lineage>
</organism>
<evidence type="ECO:0000256" key="5">
    <source>
        <dbReference type="ARBA" id="ARBA00023242"/>
    </source>
</evidence>
<feature type="compositionally biased region" description="Basic and acidic residues" evidence="8">
    <location>
        <begin position="1807"/>
        <end position="1821"/>
    </location>
</feature>
<dbReference type="InterPro" id="IPR013083">
    <property type="entry name" value="Znf_RING/FYVE/PHD"/>
</dbReference>
<feature type="compositionally biased region" description="Basic residues" evidence="8">
    <location>
        <begin position="875"/>
        <end position="891"/>
    </location>
</feature>
<evidence type="ECO:0000313" key="11">
    <source>
        <dbReference type="EMBL" id="KAL3790864.1"/>
    </source>
</evidence>
<feature type="compositionally biased region" description="Polar residues" evidence="8">
    <location>
        <begin position="89"/>
        <end position="111"/>
    </location>
</feature>
<keyword evidence="2" id="KW-0479">Metal-binding</keyword>
<feature type="region of interest" description="Disordered" evidence="8">
    <location>
        <begin position="1365"/>
        <end position="1392"/>
    </location>
</feature>
<evidence type="ECO:0000256" key="3">
    <source>
        <dbReference type="ARBA" id="ARBA00022771"/>
    </source>
</evidence>
<feature type="compositionally biased region" description="Polar residues" evidence="8">
    <location>
        <begin position="1825"/>
        <end position="1845"/>
    </location>
</feature>
<feature type="compositionally biased region" description="Low complexity" evidence="8">
    <location>
        <begin position="855"/>
        <end position="867"/>
    </location>
</feature>
<feature type="compositionally biased region" description="Low complexity" evidence="8">
    <location>
        <begin position="296"/>
        <end position="309"/>
    </location>
</feature>
<feature type="region of interest" description="Disordered" evidence="8">
    <location>
        <begin position="1793"/>
        <end position="1872"/>
    </location>
</feature>
<feature type="region of interest" description="Disordered" evidence="8">
    <location>
        <begin position="268"/>
        <end position="309"/>
    </location>
</feature>
<evidence type="ECO:0000256" key="1">
    <source>
        <dbReference type="ARBA" id="ARBA00004123"/>
    </source>
</evidence>
<feature type="compositionally biased region" description="Polar residues" evidence="8">
    <location>
        <begin position="1047"/>
        <end position="1056"/>
    </location>
</feature>
<evidence type="ECO:0000256" key="4">
    <source>
        <dbReference type="ARBA" id="ARBA00022833"/>
    </source>
</evidence>
<keyword evidence="4" id="KW-0862">Zinc</keyword>
<dbReference type="GO" id="GO:0008270">
    <property type="term" value="F:zinc ion binding"/>
    <property type="evidence" value="ECO:0007669"/>
    <property type="project" value="UniProtKB-KW"/>
</dbReference>
<evidence type="ECO:0000256" key="2">
    <source>
        <dbReference type="ARBA" id="ARBA00022723"/>
    </source>
</evidence>
<keyword evidence="12" id="KW-1185">Reference proteome</keyword>
<gene>
    <name evidence="11" type="ORF">HJC23_004494</name>
</gene>
<dbReference type="SMART" id="SM00249">
    <property type="entry name" value="PHD"/>
    <property type="match status" value="1"/>
</dbReference>
<dbReference type="Gene3D" id="3.30.40.10">
    <property type="entry name" value="Zinc/RING finger domain, C3HC4 (zinc finger)"/>
    <property type="match status" value="1"/>
</dbReference>
<feature type="domain" description="PHD-type" evidence="9">
    <location>
        <begin position="1177"/>
        <end position="1225"/>
    </location>
</feature>
<feature type="region of interest" description="Disordered" evidence="8">
    <location>
        <begin position="818"/>
        <end position="905"/>
    </location>
</feature>
<dbReference type="PANTHER" id="PTHR46508">
    <property type="entry name" value="PHD FINGER FAMILY PROTEIN"/>
    <property type="match status" value="1"/>
</dbReference>
<evidence type="ECO:0000259" key="9">
    <source>
        <dbReference type="PROSITE" id="PS50016"/>
    </source>
</evidence>
<evidence type="ECO:0000256" key="8">
    <source>
        <dbReference type="SAM" id="MobiDB-lite"/>
    </source>
</evidence>
<feature type="compositionally biased region" description="Polar residues" evidence="8">
    <location>
        <begin position="509"/>
        <end position="528"/>
    </location>
</feature>